<dbReference type="SUPFAM" id="SSF51735">
    <property type="entry name" value="NAD(P)-binding Rossmann-fold domains"/>
    <property type="match status" value="1"/>
</dbReference>
<comment type="caution">
    <text evidence="2">The sequence shown here is derived from an EMBL/GenBank/DDBJ whole genome shotgun (WGS) entry which is preliminary data.</text>
</comment>
<accession>A0AAD6DDH5</accession>
<protein>
    <recommendedName>
        <fullName evidence="1">NAD(P)-binding domain-containing protein</fullName>
    </recommendedName>
</protein>
<evidence type="ECO:0000313" key="3">
    <source>
        <dbReference type="Proteomes" id="UP001216150"/>
    </source>
</evidence>
<dbReference type="InterPro" id="IPR016040">
    <property type="entry name" value="NAD(P)-bd_dom"/>
</dbReference>
<keyword evidence="3" id="KW-1185">Reference proteome</keyword>
<dbReference type="PANTHER" id="PTHR43162">
    <property type="match status" value="1"/>
</dbReference>
<sequence>MFAIVGAAGKVGFATSTALREAGVPVKAILRDESKSARLREIGCEIAIANLQDPNALAVAIGNAENVQVILPPSPRVEDTAKEMREAIEALATALEKVRPRRLLAISDYGAHVTRDIGMPTMCRAFEKRLGQIQGHKLFLRSAEHMQNWARSIPTAMASGTLLSFLEPTDKLLPTISASDLGSIAADLLLQPASGDNLEIVHAEGPCRYSVDDVATAVGQLLGRTIKVEVVPRSQWKDAFEQVMSPSLADLLIKANDAQNEGGLVDVEPGCHEVRYGGTPLIDALRPLFFPRDTRSRVCNRNTVLSFGSDAICELL</sequence>
<organism evidence="2 3">
    <name type="scientific">Penicillium hetheringtonii</name>
    <dbReference type="NCBI Taxonomy" id="911720"/>
    <lineage>
        <taxon>Eukaryota</taxon>
        <taxon>Fungi</taxon>
        <taxon>Dikarya</taxon>
        <taxon>Ascomycota</taxon>
        <taxon>Pezizomycotina</taxon>
        <taxon>Eurotiomycetes</taxon>
        <taxon>Eurotiomycetidae</taxon>
        <taxon>Eurotiales</taxon>
        <taxon>Aspergillaceae</taxon>
        <taxon>Penicillium</taxon>
    </lineage>
</organism>
<gene>
    <name evidence="2" type="ORF">N7450_010315</name>
</gene>
<evidence type="ECO:0000313" key="2">
    <source>
        <dbReference type="EMBL" id="KAJ5573331.1"/>
    </source>
</evidence>
<feature type="domain" description="NAD(P)-binding" evidence="1">
    <location>
        <begin position="6"/>
        <end position="115"/>
    </location>
</feature>
<dbReference type="InterPro" id="IPR036291">
    <property type="entry name" value="NAD(P)-bd_dom_sf"/>
</dbReference>
<dbReference type="Pfam" id="PF13460">
    <property type="entry name" value="NAD_binding_10"/>
    <property type="match status" value="1"/>
</dbReference>
<reference evidence="2 3" key="1">
    <citation type="journal article" date="2023" name="IMA Fungus">
        <title>Comparative genomic study of the Penicillium genus elucidates a diverse pangenome and 15 lateral gene transfer events.</title>
        <authorList>
            <person name="Petersen C."/>
            <person name="Sorensen T."/>
            <person name="Nielsen M.R."/>
            <person name="Sondergaard T.E."/>
            <person name="Sorensen J.L."/>
            <person name="Fitzpatrick D.A."/>
            <person name="Frisvad J.C."/>
            <person name="Nielsen K.L."/>
        </authorList>
    </citation>
    <scope>NUCLEOTIDE SEQUENCE [LARGE SCALE GENOMIC DNA]</scope>
    <source>
        <strain evidence="2 3">IBT 29057</strain>
    </source>
</reference>
<dbReference type="Proteomes" id="UP001216150">
    <property type="component" value="Unassembled WGS sequence"/>
</dbReference>
<proteinExistence type="predicted"/>
<dbReference type="Gene3D" id="3.90.25.10">
    <property type="entry name" value="UDP-galactose 4-epimerase, domain 1"/>
    <property type="match status" value="1"/>
</dbReference>
<evidence type="ECO:0000259" key="1">
    <source>
        <dbReference type="Pfam" id="PF13460"/>
    </source>
</evidence>
<dbReference type="EMBL" id="JAQJAC010000009">
    <property type="protein sequence ID" value="KAJ5573331.1"/>
    <property type="molecule type" value="Genomic_DNA"/>
</dbReference>
<name>A0AAD6DDH5_9EURO</name>
<dbReference type="AlphaFoldDB" id="A0AAD6DDH5"/>
<dbReference type="Gene3D" id="3.40.50.720">
    <property type="entry name" value="NAD(P)-binding Rossmann-like Domain"/>
    <property type="match status" value="1"/>
</dbReference>
<dbReference type="PANTHER" id="PTHR43162:SF1">
    <property type="entry name" value="PRESTALK A DIFFERENTIATION PROTEIN A"/>
    <property type="match status" value="1"/>
</dbReference>
<dbReference type="InterPro" id="IPR051604">
    <property type="entry name" value="Ergot_Alk_Oxidoreductase"/>
</dbReference>